<proteinExistence type="predicted"/>
<dbReference type="RefSeq" id="WP_016904156.1">
    <property type="nucleotide sequence ID" value="NZ_CP012251.1"/>
</dbReference>
<accession>A0A2N7UZK4</accession>
<organism evidence="1">
    <name type="scientific">Xanthomonas campestris pv. juglandis</name>
    <name type="common">Xanthomonas arboricola pv. juglandis</name>
    <dbReference type="NCBI Taxonomy" id="195709"/>
    <lineage>
        <taxon>Bacteria</taxon>
        <taxon>Pseudomonadati</taxon>
        <taxon>Pseudomonadota</taxon>
        <taxon>Gammaproteobacteria</taxon>
        <taxon>Lysobacterales</taxon>
        <taxon>Lysobacteraceae</taxon>
        <taxon>Xanthomonas</taxon>
    </lineage>
</organism>
<dbReference type="AlphaFoldDB" id="A0A2N7UZK4"/>
<name>A0A2N7UZK4_XANCJ</name>
<dbReference type="OrthoDB" id="1493598at2"/>
<protein>
    <submittedName>
        <fullName evidence="1">Uncharacterized protein</fullName>
    </submittedName>
</protein>
<dbReference type="EMBL" id="LR824643">
    <property type="protein sequence ID" value="CAD0327228.1"/>
    <property type="molecule type" value="Genomic_DNA"/>
</dbReference>
<evidence type="ECO:0000313" key="2">
    <source>
        <dbReference type="EMBL" id="CAD1791932.1"/>
    </source>
</evidence>
<evidence type="ECO:0000313" key="1">
    <source>
        <dbReference type="EMBL" id="CAD0327228.1"/>
    </source>
</evidence>
<evidence type="ECO:0000313" key="3">
    <source>
        <dbReference type="Proteomes" id="UP000514411"/>
    </source>
</evidence>
<dbReference type="Proteomes" id="UP000514411">
    <property type="component" value="Chromosome"/>
</dbReference>
<dbReference type="EMBL" id="LR861807">
    <property type="protein sequence ID" value="CAD1791932.1"/>
    <property type="molecule type" value="Genomic_DNA"/>
</dbReference>
<sequence length="249" mass="28076">MAALDLSQPDTWAGELRDVLNELRPVFRSWELDLPDRAAHAFDAAIRSLGEALMPHGLLGYHFTRLTEEEAVHIREKGLEVLSIGLLERRIASQVTRGELAEEQAQRLLANNQVRDSNRSGKAWFCFYPAYEVREYAVRSLLGHWGGEALYNLNAGDAELGPVLKSMGSPALVEAVVPVPFLSATNGLAIAVARLDLIHQGIRSNEYPEKFEDYSIRTLEGFMVRRVVLHPGREFRELTQSQHWYEPLT</sequence>
<gene>
    <name evidence="2" type="ORF">XSP_002076</name>
    <name evidence="1" type="ORF">XSP_002093</name>
</gene>
<reference evidence="1 3" key="1">
    <citation type="submission" date="2020-07" db="EMBL/GenBank/DDBJ databases">
        <authorList>
            <person name="Teixeira M."/>
        </authorList>
    </citation>
    <scope>NUCLEOTIDE SEQUENCE</scope>
    <source>
        <strain evidence="2">3</strain>
        <strain evidence="1">Xanthomonas arboricola pv. juglandis CPBF 427</strain>
    </source>
</reference>